<feature type="region of interest" description="Disordered" evidence="8">
    <location>
        <begin position="436"/>
        <end position="456"/>
    </location>
</feature>
<dbReference type="SMART" id="SM00518">
    <property type="entry name" value="AP2Ec"/>
    <property type="match status" value="1"/>
</dbReference>
<dbReference type="InterPro" id="IPR001719">
    <property type="entry name" value="AP_endonuc_2"/>
</dbReference>
<evidence type="ECO:0000313" key="11">
    <source>
        <dbReference type="Proteomes" id="UP000789396"/>
    </source>
</evidence>
<dbReference type="Proteomes" id="UP000789396">
    <property type="component" value="Unassembled WGS sequence"/>
</dbReference>
<dbReference type="InterPro" id="IPR014721">
    <property type="entry name" value="Ribsml_uS5_D2-typ_fold_subgr"/>
</dbReference>
<dbReference type="AlphaFoldDB" id="A0A9N8ZS64"/>
<protein>
    <submittedName>
        <fullName evidence="10">5622_t:CDS:1</fullName>
    </submittedName>
</protein>
<keyword evidence="7" id="KW-0234">DNA repair</keyword>
<dbReference type="Gene3D" id="3.20.20.150">
    <property type="entry name" value="Divalent-metal-dependent TIM barrel enzymes"/>
    <property type="match status" value="2"/>
</dbReference>
<dbReference type="PANTHER" id="PTHR21445">
    <property type="entry name" value="ENDONUCLEASE IV ENDODEOXYRIBONUCLEASE IV"/>
    <property type="match status" value="1"/>
</dbReference>
<evidence type="ECO:0000256" key="8">
    <source>
        <dbReference type="SAM" id="MobiDB-lite"/>
    </source>
</evidence>
<dbReference type="SUPFAM" id="SSF51658">
    <property type="entry name" value="Xylose isomerase-like"/>
    <property type="match status" value="1"/>
</dbReference>
<organism evidence="10 11">
    <name type="scientific">Racocetra fulgida</name>
    <dbReference type="NCBI Taxonomy" id="60492"/>
    <lineage>
        <taxon>Eukaryota</taxon>
        <taxon>Fungi</taxon>
        <taxon>Fungi incertae sedis</taxon>
        <taxon>Mucoromycota</taxon>
        <taxon>Glomeromycotina</taxon>
        <taxon>Glomeromycetes</taxon>
        <taxon>Diversisporales</taxon>
        <taxon>Gigasporaceae</taxon>
        <taxon>Racocetra</taxon>
    </lineage>
</organism>
<feature type="compositionally biased region" description="Pro residues" evidence="8">
    <location>
        <begin position="441"/>
        <end position="450"/>
    </location>
</feature>
<evidence type="ECO:0000256" key="1">
    <source>
        <dbReference type="ARBA" id="ARBA00001947"/>
    </source>
</evidence>
<evidence type="ECO:0000256" key="2">
    <source>
        <dbReference type="ARBA" id="ARBA00005340"/>
    </source>
</evidence>
<keyword evidence="5" id="KW-0378">Hydrolase</keyword>
<dbReference type="InterPro" id="IPR013022">
    <property type="entry name" value="Xyl_isomerase-like_TIM-brl"/>
</dbReference>
<keyword evidence="3" id="KW-0479">Metal-binding</keyword>
<dbReference type="EMBL" id="CAJVPZ010002022">
    <property type="protein sequence ID" value="CAG8504891.1"/>
    <property type="molecule type" value="Genomic_DNA"/>
</dbReference>
<evidence type="ECO:0000256" key="5">
    <source>
        <dbReference type="ARBA" id="ARBA00022801"/>
    </source>
</evidence>
<feature type="region of interest" description="Disordered" evidence="8">
    <location>
        <begin position="217"/>
        <end position="237"/>
    </location>
</feature>
<evidence type="ECO:0000313" key="10">
    <source>
        <dbReference type="EMBL" id="CAG8504891.1"/>
    </source>
</evidence>
<dbReference type="GO" id="GO:0008270">
    <property type="term" value="F:zinc ion binding"/>
    <property type="evidence" value="ECO:0007669"/>
    <property type="project" value="InterPro"/>
</dbReference>
<dbReference type="Gene3D" id="3.30.230.10">
    <property type="match status" value="1"/>
</dbReference>
<accession>A0A9N8ZS64</accession>
<reference evidence="10" key="1">
    <citation type="submission" date="2021-06" db="EMBL/GenBank/DDBJ databases">
        <authorList>
            <person name="Kallberg Y."/>
            <person name="Tangrot J."/>
            <person name="Rosling A."/>
        </authorList>
    </citation>
    <scope>NUCLEOTIDE SEQUENCE</scope>
    <source>
        <strain evidence="10">IN212</strain>
    </source>
</reference>
<feature type="domain" description="Xylose isomerase-like TIM barrel" evidence="9">
    <location>
        <begin position="245"/>
        <end position="402"/>
    </location>
</feature>
<dbReference type="PROSITE" id="PS00731">
    <property type="entry name" value="AP_NUCLEASE_F2_3"/>
    <property type="match status" value="1"/>
</dbReference>
<comment type="cofactor">
    <cofactor evidence="1">
        <name>Zn(2+)</name>
        <dbReference type="ChEBI" id="CHEBI:29105"/>
    </cofactor>
</comment>
<keyword evidence="6" id="KW-0862">Zinc</keyword>
<dbReference type="Pfam" id="PF01261">
    <property type="entry name" value="AP_endonuc_2"/>
    <property type="match status" value="1"/>
</dbReference>
<evidence type="ECO:0000256" key="4">
    <source>
        <dbReference type="ARBA" id="ARBA00022763"/>
    </source>
</evidence>
<dbReference type="GO" id="GO:0003677">
    <property type="term" value="F:DNA binding"/>
    <property type="evidence" value="ECO:0007669"/>
    <property type="project" value="InterPro"/>
</dbReference>
<dbReference type="InterPro" id="IPR036237">
    <property type="entry name" value="Xyl_isomerase-like_sf"/>
</dbReference>
<dbReference type="InterPro" id="IPR018246">
    <property type="entry name" value="AP_endonuc_F2_Zn_BS"/>
</dbReference>
<dbReference type="OrthoDB" id="2374321at2759"/>
<proteinExistence type="inferred from homology"/>
<evidence type="ECO:0000259" key="9">
    <source>
        <dbReference type="Pfam" id="PF01261"/>
    </source>
</evidence>
<keyword evidence="4" id="KW-0227">DNA damage</keyword>
<dbReference type="PANTHER" id="PTHR21445:SF0">
    <property type="entry name" value="APURINIC-APYRIMIDINIC ENDONUCLEASE"/>
    <property type="match status" value="1"/>
</dbReference>
<dbReference type="GO" id="GO:0006284">
    <property type="term" value="P:base-excision repair"/>
    <property type="evidence" value="ECO:0007669"/>
    <property type="project" value="TreeGrafter"/>
</dbReference>
<comment type="caution">
    <text evidence="10">The sequence shown here is derived from an EMBL/GenBank/DDBJ whole genome shotgun (WGS) entry which is preliminary data.</text>
</comment>
<gene>
    <name evidence="10" type="ORF">RFULGI_LOCUS2615</name>
</gene>
<name>A0A9N8ZS64_9GLOM</name>
<sequence length="638" mass="71117">MKVNYGGEEPPYFSARAIYKINFPPSLWNELTTKQQELAKKNGHGELNLREEQNPNNPAELDNNALFYGAPRTGKSVMAEKLAYESDMHPLVVIQGSTLTPNKSDTDANVTLLLKFIFTISAITHDLVNNFGYVREEGDDNVNPAVYQSGRLSNPLCFNMTLNAEDIKHVNRFNKILFDKYFLGKVARNNSYLASFYSSNKGQVETLEKSISTVLNQNQTGSEPKVPSSNSGSNSDTPYYLPGAVQEAVSYGSNALMIYLGAPQNTRRRPLTELKIPEFRQILAENNINIDNVIVHGPYVTNLANPDRTEIFHWSVEFLKKEVTRMEAIGLKTLILHPGSAVDAPINDSLSQVAHGINLILQKSVQARIVLETMCGRGSEVGINFEQLKYIIDRVEQKERVVIHINDSAAELGAKIDRHENIGYGKIGLETLKRIDGQPTKTPPISPPVYPEEQDDCPYNEKSLTTFSQSRTTDLIVIVRKIPHGGPQVNIDEGFGMRNEDERGDRGQVRKIINLAFQQENIDPQHAIYLALLSVLHWKPISRQVAATGTLGMSEQKGTINGQEIILPPGTNLPIAGLREKIIACAEKGINKVVLSKFQSSPNLLVKKDDLNPTIELKFPDYQEVVPTEIKAKIKEIH</sequence>
<evidence type="ECO:0000256" key="3">
    <source>
        <dbReference type="ARBA" id="ARBA00022723"/>
    </source>
</evidence>
<dbReference type="GO" id="GO:0003906">
    <property type="term" value="F:DNA-(apurinic or apyrimidinic site) endonuclease activity"/>
    <property type="evidence" value="ECO:0007669"/>
    <property type="project" value="TreeGrafter"/>
</dbReference>
<comment type="similarity">
    <text evidence="2">Belongs to the AP endonuclease 2 family.</text>
</comment>
<keyword evidence="11" id="KW-1185">Reference proteome</keyword>
<dbReference type="PROSITE" id="PS51432">
    <property type="entry name" value="AP_NUCLEASE_F2_4"/>
    <property type="match status" value="1"/>
</dbReference>
<evidence type="ECO:0000256" key="7">
    <source>
        <dbReference type="ARBA" id="ARBA00023204"/>
    </source>
</evidence>
<dbReference type="NCBIfam" id="TIGR00587">
    <property type="entry name" value="nfo"/>
    <property type="match status" value="1"/>
</dbReference>
<dbReference type="GO" id="GO:0008081">
    <property type="term" value="F:phosphoric diester hydrolase activity"/>
    <property type="evidence" value="ECO:0007669"/>
    <property type="project" value="TreeGrafter"/>
</dbReference>
<evidence type="ECO:0000256" key="6">
    <source>
        <dbReference type="ARBA" id="ARBA00022833"/>
    </source>
</evidence>